<dbReference type="KEGG" id="sla:SERLADRAFT_466710"/>
<reference evidence="3" key="1">
    <citation type="submission" date="2011-04" db="EMBL/GenBank/DDBJ databases">
        <title>Evolution of plant cell wall degrading machinery underlies the functional diversity of forest fungi.</title>
        <authorList>
            <consortium name="US DOE Joint Genome Institute (JGI-PGF)"/>
            <person name="Eastwood D.C."/>
            <person name="Floudas D."/>
            <person name="Binder M."/>
            <person name="Majcherczyk A."/>
            <person name="Schneider P."/>
            <person name="Aerts A."/>
            <person name="Asiegbu F.O."/>
            <person name="Baker S.E."/>
            <person name="Barry K."/>
            <person name="Bendiksby M."/>
            <person name="Blumentritt M."/>
            <person name="Coutinho P.M."/>
            <person name="Cullen D."/>
            <person name="Cullen D."/>
            <person name="Gathman A."/>
            <person name="Goodell B."/>
            <person name="Henrissat B."/>
            <person name="Ihrmark K."/>
            <person name="Kauserud H."/>
            <person name="Kohler A."/>
            <person name="LaButti K."/>
            <person name="Lapidus A."/>
            <person name="Lavin J.L."/>
            <person name="Lee Y.-H."/>
            <person name="Lindquist E."/>
            <person name="Lilly W."/>
            <person name="Lucas S."/>
            <person name="Morin E."/>
            <person name="Murat C."/>
            <person name="Oguiza J.A."/>
            <person name="Park J."/>
            <person name="Pisabarro A.G."/>
            <person name="Riley R."/>
            <person name="Rosling A."/>
            <person name="Salamov A."/>
            <person name="Schmidt O."/>
            <person name="Schmutz J."/>
            <person name="Skrede I."/>
            <person name="Stenlid J."/>
            <person name="Wiebenga A."/>
            <person name="Xie X."/>
            <person name="Kues U."/>
            <person name="Hibbett D.S."/>
            <person name="Hoffmeister D."/>
            <person name="Hogberg N."/>
            <person name="Martin F."/>
            <person name="Grigoriev I.V."/>
            <person name="Watkinson S.C."/>
        </authorList>
    </citation>
    <scope>NUCLEOTIDE SEQUENCE</scope>
    <source>
        <strain evidence="3">S7.9</strain>
    </source>
</reference>
<feature type="domain" description="DUF6699" evidence="2">
    <location>
        <begin position="80"/>
        <end position="210"/>
    </location>
</feature>
<dbReference type="HOGENOM" id="CLU_069199_0_0_1"/>
<name>F8NUQ0_SERL9</name>
<accession>F8NUQ0</accession>
<evidence type="ECO:0000313" key="3">
    <source>
        <dbReference type="EMBL" id="EGO25908.1"/>
    </source>
</evidence>
<organism>
    <name type="scientific">Serpula lacrymans var. lacrymans (strain S7.9)</name>
    <name type="common">Dry rot fungus</name>
    <dbReference type="NCBI Taxonomy" id="578457"/>
    <lineage>
        <taxon>Eukaryota</taxon>
        <taxon>Fungi</taxon>
        <taxon>Dikarya</taxon>
        <taxon>Basidiomycota</taxon>
        <taxon>Agaricomycotina</taxon>
        <taxon>Agaricomycetes</taxon>
        <taxon>Agaricomycetidae</taxon>
        <taxon>Boletales</taxon>
        <taxon>Coniophorineae</taxon>
        <taxon>Serpulaceae</taxon>
        <taxon>Serpula</taxon>
    </lineage>
</organism>
<dbReference type="InterPro" id="IPR046522">
    <property type="entry name" value="DUF6699"/>
</dbReference>
<protein>
    <recommendedName>
        <fullName evidence="2">DUF6699 domain-containing protein</fullName>
    </recommendedName>
</protein>
<evidence type="ECO:0000259" key="2">
    <source>
        <dbReference type="Pfam" id="PF20415"/>
    </source>
</evidence>
<gene>
    <name evidence="3" type="ORF">SERLADRAFT_466710</name>
</gene>
<dbReference type="RefSeq" id="XP_007318030.1">
    <property type="nucleotide sequence ID" value="XM_007317968.1"/>
</dbReference>
<dbReference type="Proteomes" id="UP000008064">
    <property type="component" value="Unassembled WGS sequence"/>
</dbReference>
<dbReference type="GeneID" id="18819110"/>
<dbReference type="AlphaFoldDB" id="F8NUQ0"/>
<dbReference type="Pfam" id="PF20415">
    <property type="entry name" value="DUF6699"/>
    <property type="match status" value="1"/>
</dbReference>
<dbReference type="OrthoDB" id="21474at2759"/>
<evidence type="ECO:0000256" key="1">
    <source>
        <dbReference type="SAM" id="MobiDB-lite"/>
    </source>
</evidence>
<feature type="region of interest" description="Disordered" evidence="1">
    <location>
        <begin position="1"/>
        <end position="54"/>
    </location>
</feature>
<proteinExistence type="predicted"/>
<dbReference type="EMBL" id="GL945433">
    <property type="protein sequence ID" value="EGO25908.1"/>
    <property type="molecule type" value="Genomic_DNA"/>
</dbReference>
<sequence>MDSDVGRSSTSSPRSCLALSNAQKASTSRRSPKTVQFQDTPRPTLQPSGNKENITTCNRSTYSELSSLVHPFLALSAAPIVYDIREPPSTLRFPPLSAHQRHSYRHLAVPLTSSSPRHVRIISKEFPWSFELDYTRRVDHNCVTCLDVLSALYSALQAPLADHEWGVADESRRKSMQRVRARRIEAGGSALLQRVDWLGSRAFFGGLRRDDKFAKQRLCPGTVQVTETWLVKFRI</sequence>